<dbReference type="AlphaFoldDB" id="A0A919X7F8"/>
<evidence type="ECO:0000256" key="2">
    <source>
        <dbReference type="ARBA" id="ARBA00022448"/>
    </source>
</evidence>
<reference evidence="11" key="1">
    <citation type="submission" date="2021-03" db="EMBL/GenBank/DDBJ databases">
        <title>Antimicrobial resistance genes in bacteria isolated from Japanese honey, and their potential for conferring macrolide and lincosamide resistance in the American foulbrood pathogen Paenibacillus larvae.</title>
        <authorList>
            <person name="Okamoto M."/>
            <person name="Kumagai M."/>
            <person name="Kanamori H."/>
            <person name="Takamatsu D."/>
        </authorList>
    </citation>
    <scope>NUCLEOTIDE SEQUENCE</scope>
    <source>
        <strain evidence="11">J43TS3</strain>
    </source>
</reference>
<dbReference type="InterPro" id="IPR017871">
    <property type="entry name" value="ABC_transporter-like_CS"/>
</dbReference>
<dbReference type="PROSITE" id="PS50893">
    <property type="entry name" value="ABC_TRANSPORTER_2"/>
    <property type="match status" value="2"/>
</dbReference>
<dbReference type="GO" id="GO:0016887">
    <property type="term" value="F:ATP hydrolysis activity"/>
    <property type="evidence" value="ECO:0007669"/>
    <property type="project" value="InterPro"/>
</dbReference>
<evidence type="ECO:0000256" key="6">
    <source>
        <dbReference type="ARBA" id="ARBA00022741"/>
    </source>
</evidence>
<dbReference type="Gene3D" id="3.40.50.300">
    <property type="entry name" value="P-loop containing nucleotide triphosphate hydrolases"/>
    <property type="match status" value="2"/>
</dbReference>
<keyword evidence="7 11" id="KW-0067">ATP-binding</keyword>
<evidence type="ECO:0000313" key="11">
    <source>
        <dbReference type="EMBL" id="GIO25518.1"/>
    </source>
</evidence>
<evidence type="ECO:0000256" key="9">
    <source>
        <dbReference type="ARBA" id="ARBA00023136"/>
    </source>
</evidence>
<dbReference type="RefSeq" id="WP_212919065.1">
    <property type="nucleotide sequence ID" value="NZ_BORP01000001.1"/>
</dbReference>
<dbReference type="InterPro" id="IPR003439">
    <property type="entry name" value="ABC_transporter-like_ATP-bd"/>
</dbReference>
<comment type="caution">
    <text evidence="11">The sequence shown here is derived from an EMBL/GenBank/DDBJ whole genome shotgun (WGS) entry which is preliminary data.</text>
</comment>
<dbReference type="PROSITE" id="PS00211">
    <property type="entry name" value="ABC_TRANSPORTER_1"/>
    <property type="match status" value="1"/>
</dbReference>
<dbReference type="GO" id="GO:0005886">
    <property type="term" value="C:plasma membrane"/>
    <property type="evidence" value="ECO:0007669"/>
    <property type="project" value="UniProtKB-SubCell"/>
</dbReference>
<proteinExistence type="predicted"/>
<keyword evidence="6" id="KW-0547">Nucleotide-binding</keyword>
<dbReference type="GO" id="GO:0005524">
    <property type="term" value="F:ATP binding"/>
    <property type="evidence" value="ECO:0007669"/>
    <property type="project" value="UniProtKB-KW"/>
</dbReference>
<dbReference type="Proteomes" id="UP000676917">
    <property type="component" value="Unassembled WGS sequence"/>
</dbReference>
<organism evidence="11 12">
    <name type="scientific">Ornithinibacillus bavariensis</name>
    <dbReference type="NCBI Taxonomy" id="545502"/>
    <lineage>
        <taxon>Bacteria</taxon>
        <taxon>Bacillati</taxon>
        <taxon>Bacillota</taxon>
        <taxon>Bacilli</taxon>
        <taxon>Bacillales</taxon>
        <taxon>Bacillaceae</taxon>
        <taxon>Ornithinibacillus</taxon>
    </lineage>
</organism>
<keyword evidence="2" id="KW-0813">Transport</keyword>
<evidence type="ECO:0000256" key="8">
    <source>
        <dbReference type="ARBA" id="ARBA00022967"/>
    </source>
</evidence>
<dbReference type="SUPFAM" id="SSF52540">
    <property type="entry name" value="P-loop containing nucleoside triphosphate hydrolases"/>
    <property type="match status" value="2"/>
</dbReference>
<dbReference type="FunFam" id="3.40.50.300:FF:000127">
    <property type="entry name" value="Ribose import ATP-binding protein RbsA"/>
    <property type="match status" value="1"/>
</dbReference>
<accession>A0A919X7F8</accession>
<comment type="subcellular location">
    <subcellularLocation>
        <location evidence="1">Cell membrane</location>
        <topology evidence="1">Peripheral membrane protein</topology>
    </subcellularLocation>
</comment>
<evidence type="ECO:0000313" key="12">
    <source>
        <dbReference type="Proteomes" id="UP000676917"/>
    </source>
</evidence>
<keyword evidence="12" id="KW-1185">Reference proteome</keyword>
<dbReference type="SMART" id="SM00382">
    <property type="entry name" value="AAA"/>
    <property type="match status" value="2"/>
</dbReference>
<name>A0A919X7F8_9BACI</name>
<dbReference type="CDD" id="cd03216">
    <property type="entry name" value="ABC_Carb_Monos_I"/>
    <property type="match status" value="1"/>
</dbReference>
<protein>
    <submittedName>
        <fullName evidence="11">Xylose ABC transporter ATP-binding protein</fullName>
    </submittedName>
</protein>
<feature type="domain" description="ABC transporter" evidence="10">
    <location>
        <begin position="263"/>
        <end position="503"/>
    </location>
</feature>
<evidence type="ECO:0000256" key="7">
    <source>
        <dbReference type="ARBA" id="ARBA00022840"/>
    </source>
</evidence>
<dbReference type="PANTHER" id="PTHR43790:SF1">
    <property type="entry name" value="XYLOSE IMPORT ATP-BINDING PROTEIN XYLG"/>
    <property type="match status" value="1"/>
</dbReference>
<evidence type="ECO:0000256" key="4">
    <source>
        <dbReference type="ARBA" id="ARBA00022597"/>
    </source>
</evidence>
<dbReference type="InterPro" id="IPR003593">
    <property type="entry name" value="AAA+_ATPase"/>
</dbReference>
<sequence>MSEYILEMDQITKQFTGVKALNNVNFKVKKGEIHCLVGENGAGKSTLMKVLSGVYPYGTYDGNIIYEGEVQKFSKINDSVNAGIAIIYQELALFPDLSVYENLFVGNEVQHRGIVDWNQTIVESKKMLEKVNLRVNPETLVKDLGVGKQQLIEIAKALSKDVKLLILDEPTAALNEDDSENLLALLKEIKKQGITSIMISHKLKEVIAIADSVTVLRDGNTICTLDAAKGEINENIIIKHMVGREITDIYPKREKKAFGDTILEVNNWSAYDSQLGKQILRDVHFRVRQGEIVGIAGLMGAGRTELAQSIFGNPKSYKLKGDLKVDGKTRSFKHTSDAIKAGIAYVTEDRKGDGLFLTQDILKNISVANLHEISTSGVINENEEIKVAEAYKKDLTIKASSIEQLVGNLSGGNQQKVSLGKWLFVKPKLLILDEPTRGIDVGAKFEIYTIMNSLIEEGMSIIMISSELGEVLGMSDRIYVMADGEIKGELSSEEASQEKIMQLATQ</sequence>
<keyword evidence="9" id="KW-0472">Membrane</keyword>
<dbReference type="PANTHER" id="PTHR43790">
    <property type="entry name" value="CARBOHYDRATE TRANSPORT ATP-BINDING PROTEIN MG119-RELATED"/>
    <property type="match status" value="1"/>
</dbReference>
<dbReference type="InterPro" id="IPR050107">
    <property type="entry name" value="ABC_carbohydrate_import_ATPase"/>
</dbReference>
<feature type="domain" description="ABC transporter" evidence="10">
    <location>
        <begin position="6"/>
        <end position="243"/>
    </location>
</feature>
<dbReference type="InterPro" id="IPR027417">
    <property type="entry name" value="P-loop_NTPase"/>
</dbReference>
<dbReference type="CDD" id="cd03215">
    <property type="entry name" value="ABC_Carb_Monos_II"/>
    <property type="match status" value="1"/>
</dbReference>
<keyword evidence="4" id="KW-0762">Sugar transport</keyword>
<dbReference type="EMBL" id="BORP01000001">
    <property type="protein sequence ID" value="GIO25518.1"/>
    <property type="molecule type" value="Genomic_DNA"/>
</dbReference>
<evidence type="ECO:0000259" key="10">
    <source>
        <dbReference type="PROSITE" id="PS50893"/>
    </source>
</evidence>
<evidence type="ECO:0000256" key="1">
    <source>
        <dbReference type="ARBA" id="ARBA00004202"/>
    </source>
</evidence>
<gene>
    <name evidence="11" type="ORF">J43TS3_01290</name>
</gene>
<keyword evidence="5" id="KW-0677">Repeat</keyword>
<evidence type="ECO:0000256" key="5">
    <source>
        <dbReference type="ARBA" id="ARBA00022737"/>
    </source>
</evidence>
<keyword evidence="8" id="KW-1278">Translocase</keyword>
<keyword evidence="3" id="KW-1003">Cell membrane</keyword>
<dbReference type="Pfam" id="PF00005">
    <property type="entry name" value="ABC_tran"/>
    <property type="match status" value="2"/>
</dbReference>
<evidence type="ECO:0000256" key="3">
    <source>
        <dbReference type="ARBA" id="ARBA00022475"/>
    </source>
</evidence>